<dbReference type="CDD" id="cd18186">
    <property type="entry name" value="BTB_POZ_ZBTB_KLHL-like"/>
    <property type="match status" value="1"/>
</dbReference>
<dbReference type="OrthoDB" id="3238622at2759"/>
<gene>
    <name evidence="2" type="ORF">BD410DRAFT_895210</name>
</gene>
<organism evidence="2 3">
    <name type="scientific">Rickenella mellea</name>
    <dbReference type="NCBI Taxonomy" id="50990"/>
    <lineage>
        <taxon>Eukaryota</taxon>
        <taxon>Fungi</taxon>
        <taxon>Dikarya</taxon>
        <taxon>Basidiomycota</taxon>
        <taxon>Agaricomycotina</taxon>
        <taxon>Agaricomycetes</taxon>
        <taxon>Hymenochaetales</taxon>
        <taxon>Rickenellaceae</taxon>
        <taxon>Rickenella</taxon>
    </lineage>
</organism>
<proteinExistence type="predicted"/>
<reference evidence="2 3" key="1">
    <citation type="submission" date="2018-06" db="EMBL/GenBank/DDBJ databases">
        <title>A transcriptomic atlas of mushroom development highlights an independent origin of complex multicellularity.</title>
        <authorList>
            <consortium name="DOE Joint Genome Institute"/>
            <person name="Krizsan K."/>
            <person name="Almasi E."/>
            <person name="Merenyi Z."/>
            <person name="Sahu N."/>
            <person name="Viragh M."/>
            <person name="Koszo T."/>
            <person name="Mondo S."/>
            <person name="Kiss B."/>
            <person name="Balint B."/>
            <person name="Kues U."/>
            <person name="Barry K."/>
            <person name="Hegedus J.C."/>
            <person name="Henrissat B."/>
            <person name="Johnson J."/>
            <person name="Lipzen A."/>
            <person name="Ohm R."/>
            <person name="Nagy I."/>
            <person name="Pangilinan J."/>
            <person name="Yan J."/>
            <person name="Xiong Y."/>
            <person name="Grigoriev I.V."/>
            <person name="Hibbett D.S."/>
            <person name="Nagy L.G."/>
        </authorList>
    </citation>
    <scope>NUCLEOTIDE SEQUENCE [LARGE SCALE GENOMIC DNA]</scope>
    <source>
        <strain evidence="2 3">SZMC22713</strain>
    </source>
</reference>
<dbReference type="InterPro" id="IPR000210">
    <property type="entry name" value="BTB/POZ_dom"/>
</dbReference>
<evidence type="ECO:0000313" key="3">
    <source>
        <dbReference type="Proteomes" id="UP000294933"/>
    </source>
</evidence>
<dbReference type="AlphaFoldDB" id="A0A4Y7QGS9"/>
<dbReference type="Pfam" id="PF00651">
    <property type="entry name" value="BTB"/>
    <property type="match status" value="1"/>
</dbReference>
<feature type="domain" description="BTB" evidence="1">
    <location>
        <begin position="26"/>
        <end position="88"/>
    </location>
</feature>
<keyword evidence="3" id="KW-1185">Reference proteome</keyword>
<protein>
    <recommendedName>
        <fullName evidence="1">BTB domain-containing protein</fullName>
    </recommendedName>
</protein>
<accession>A0A4Y7QGS9</accession>
<dbReference type="Gene3D" id="3.30.710.10">
    <property type="entry name" value="Potassium Channel Kv1.1, Chain A"/>
    <property type="match status" value="1"/>
</dbReference>
<evidence type="ECO:0000259" key="1">
    <source>
        <dbReference type="PROSITE" id="PS50097"/>
    </source>
</evidence>
<dbReference type="PROSITE" id="PS50097">
    <property type="entry name" value="BTB"/>
    <property type="match status" value="1"/>
</dbReference>
<evidence type="ECO:0000313" key="2">
    <source>
        <dbReference type="EMBL" id="TDL26546.1"/>
    </source>
</evidence>
<dbReference type="VEuPathDB" id="FungiDB:BD410DRAFT_895210"/>
<dbReference type="InterPro" id="IPR011333">
    <property type="entry name" value="SKP1/BTB/POZ_sf"/>
</dbReference>
<dbReference type="SUPFAM" id="SSF54695">
    <property type="entry name" value="POZ domain"/>
    <property type="match status" value="1"/>
</dbReference>
<name>A0A4Y7QGS9_9AGAM</name>
<sequence length="283" mass="32584">MDTTNGAPATSRPARKYHRLFASQEADVVLISDDEMVFLVHRVVLQLASGFFKTLLEMPRDSVEAFTNEPIMVHEKSDVFEAVLYIVYPDLQLPQIYSLEFASAVLRTAEKYEMPKVNDCVRSLVKNNRSFLIDETLELYVLACRPQCWGPLMHLDAENFWKLFRLHRSRCQALIDALNPEHHNAFPKVEWINVVIFPQKCNHFYEGVVDCPAWNALMFLLTLAMDSQPLGDEIRQRSFMDQKELDHLWKQTCPGSNCGSHVFSKDGIHTELIRLLDLLPSSI</sequence>
<dbReference type="Proteomes" id="UP000294933">
    <property type="component" value="Unassembled WGS sequence"/>
</dbReference>
<dbReference type="EMBL" id="ML170161">
    <property type="protein sequence ID" value="TDL26546.1"/>
    <property type="molecule type" value="Genomic_DNA"/>
</dbReference>
<dbReference type="SMART" id="SM00225">
    <property type="entry name" value="BTB"/>
    <property type="match status" value="1"/>
</dbReference>